<gene>
    <name evidence="1" type="ORF">H8E19_02660</name>
</gene>
<reference evidence="1 2" key="1">
    <citation type="submission" date="2020-08" db="EMBL/GenBank/DDBJ databases">
        <title>Bridging the membrane lipid divide: bacteria of the FCB group superphylum have the potential to synthesize archaeal ether lipids.</title>
        <authorList>
            <person name="Villanueva L."/>
            <person name="Von Meijenfeldt F.A.B."/>
            <person name="Westbye A.B."/>
            <person name="Yadav S."/>
            <person name="Hopmans E.C."/>
            <person name="Dutilh B.E."/>
            <person name="Sinninghe Damste J.S."/>
        </authorList>
    </citation>
    <scope>NUCLEOTIDE SEQUENCE [LARGE SCALE GENOMIC DNA]</scope>
    <source>
        <strain evidence="1">NIOZ-UU27</strain>
    </source>
</reference>
<accession>A0A8J6MX16</accession>
<evidence type="ECO:0000313" key="1">
    <source>
        <dbReference type="EMBL" id="MBC8176280.1"/>
    </source>
</evidence>
<dbReference type="EMBL" id="JACNJD010000123">
    <property type="protein sequence ID" value="MBC8176280.1"/>
    <property type="molecule type" value="Genomic_DNA"/>
</dbReference>
<evidence type="ECO:0000313" key="2">
    <source>
        <dbReference type="Proteomes" id="UP000650524"/>
    </source>
</evidence>
<sequence length="51" mass="5926">SDREEEARNEAIEILRIDPKFSLKHFGKRHMYKDQADTDRIAGALRKAGLK</sequence>
<comment type="caution">
    <text evidence="1">The sequence shown here is derived from an EMBL/GenBank/DDBJ whole genome shotgun (WGS) entry which is preliminary data.</text>
</comment>
<dbReference type="Proteomes" id="UP000650524">
    <property type="component" value="Unassembled WGS sequence"/>
</dbReference>
<organism evidence="1 2">
    <name type="scientific">Candidatus Desulfacyla euxinica</name>
    <dbReference type="NCBI Taxonomy" id="2841693"/>
    <lineage>
        <taxon>Bacteria</taxon>
        <taxon>Deltaproteobacteria</taxon>
        <taxon>Candidatus Desulfacyla</taxon>
    </lineage>
</organism>
<protein>
    <submittedName>
        <fullName evidence="1">Uncharacterized protein</fullName>
    </submittedName>
</protein>
<dbReference type="AlphaFoldDB" id="A0A8J6MX16"/>
<feature type="non-terminal residue" evidence="1">
    <location>
        <position position="1"/>
    </location>
</feature>
<proteinExistence type="predicted"/>
<name>A0A8J6MX16_9DELT</name>